<accession>A0A397JSX0</accession>
<reference evidence="1 2" key="1">
    <citation type="submission" date="2018-08" db="EMBL/GenBank/DDBJ databases">
        <title>Genome and evolution of the arbuscular mycorrhizal fungus Diversispora epigaea (formerly Glomus versiforme) and its bacterial endosymbionts.</title>
        <authorList>
            <person name="Sun X."/>
            <person name="Fei Z."/>
            <person name="Harrison M."/>
        </authorList>
    </citation>
    <scope>NUCLEOTIDE SEQUENCE [LARGE SCALE GENOMIC DNA]</scope>
    <source>
        <strain evidence="1 2">IT104</strain>
    </source>
</reference>
<gene>
    <name evidence="1" type="ORF">Glove_18g115</name>
</gene>
<dbReference type="InterPro" id="IPR012337">
    <property type="entry name" value="RNaseH-like_sf"/>
</dbReference>
<dbReference type="SUPFAM" id="SSF53098">
    <property type="entry name" value="Ribonuclease H-like"/>
    <property type="match status" value="1"/>
</dbReference>
<proteinExistence type="predicted"/>
<evidence type="ECO:0008006" key="3">
    <source>
        <dbReference type="Google" id="ProtNLM"/>
    </source>
</evidence>
<organism evidence="1 2">
    <name type="scientific">Diversispora epigaea</name>
    <dbReference type="NCBI Taxonomy" id="1348612"/>
    <lineage>
        <taxon>Eukaryota</taxon>
        <taxon>Fungi</taxon>
        <taxon>Fungi incertae sedis</taxon>
        <taxon>Mucoromycota</taxon>
        <taxon>Glomeromycotina</taxon>
        <taxon>Glomeromycetes</taxon>
        <taxon>Diversisporales</taxon>
        <taxon>Diversisporaceae</taxon>
        <taxon>Diversispora</taxon>
    </lineage>
</organism>
<protein>
    <recommendedName>
        <fullName evidence="3">DUF659 domain-containing protein</fullName>
    </recommendedName>
</protein>
<keyword evidence="2" id="KW-1185">Reference proteome</keyword>
<dbReference type="AlphaFoldDB" id="A0A397JSX0"/>
<dbReference type="EMBL" id="PQFF01000016">
    <property type="protein sequence ID" value="RHZ89136.1"/>
    <property type="molecule type" value="Genomic_DNA"/>
</dbReference>
<comment type="caution">
    <text evidence="1">The sequence shown here is derived from an EMBL/GenBank/DDBJ whole genome shotgun (WGS) entry which is preliminary data.</text>
</comment>
<evidence type="ECO:0000313" key="2">
    <source>
        <dbReference type="Proteomes" id="UP000266861"/>
    </source>
</evidence>
<sequence length="272" mass="32543">MTSFIPYKNLLSILKGSFLRIGYFHLFYKLRERLESKFKKYLPSLPEAVKLFQFLNPHLKLPDRYLFGGHILNDAVEESNNTIIKILQEDPVEIILIFDITNISFKRESHIEVIKKIKETFIKLSNKKIKVCAVVTNSMRPYAISRRRLRITNRSIIFFLCFAHQINLCIGEIFKESTDQQYEEYNKYFAIVATGETRWNSYYYVCTRQYLRFILRELENFHLGIYSFNLDIWNQFSEDIYRYWSFAYASTNELEFMACRIFEICINAASME</sequence>
<evidence type="ECO:0000313" key="1">
    <source>
        <dbReference type="EMBL" id="RHZ89136.1"/>
    </source>
</evidence>
<dbReference type="Proteomes" id="UP000266861">
    <property type="component" value="Unassembled WGS sequence"/>
</dbReference>
<name>A0A397JSX0_9GLOM</name>